<sequence length="134" mass="13817">MQSPTEETAPAAGDARAGAEHLLVFPERAVAEEVAETLTEEGFAHVFVVQTVPSGEVEGDEGSEGDEGPRWAVRVLDDRLPDTSGGGAYEGLRERFAALATEHGGSYDEPGDPRPPVTARDGAADGPADAAASS</sequence>
<keyword evidence="3" id="KW-1185">Reference proteome</keyword>
<evidence type="ECO:0000256" key="1">
    <source>
        <dbReference type="SAM" id="MobiDB-lite"/>
    </source>
</evidence>
<evidence type="ECO:0000313" key="2">
    <source>
        <dbReference type="EMBL" id="USQ76034.1"/>
    </source>
</evidence>
<feature type="compositionally biased region" description="Low complexity" evidence="1">
    <location>
        <begin position="119"/>
        <end position="134"/>
    </location>
</feature>
<dbReference type="Proteomes" id="UP001056535">
    <property type="component" value="Chromosome"/>
</dbReference>
<dbReference type="RefSeq" id="WP_252620679.1">
    <property type="nucleotide sequence ID" value="NZ_CP099490.1"/>
</dbReference>
<organism evidence="2 3">
    <name type="scientific">Ornithinimicrobium cryptoxanthini</name>
    <dbReference type="NCBI Taxonomy" id="2934161"/>
    <lineage>
        <taxon>Bacteria</taxon>
        <taxon>Bacillati</taxon>
        <taxon>Actinomycetota</taxon>
        <taxon>Actinomycetes</taxon>
        <taxon>Micrococcales</taxon>
        <taxon>Ornithinimicrobiaceae</taxon>
        <taxon>Ornithinimicrobium</taxon>
    </lineage>
</organism>
<protein>
    <submittedName>
        <fullName evidence="2">Ribonuclease E inhibitor RraB</fullName>
    </submittedName>
</protein>
<accession>A0ABY4YH82</accession>
<feature type="region of interest" description="Disordered" evidence="1">
    <location>
        <begin position="100"/>
        <end position="134"/>
    </location>
</feature>
<evidence type="ECO:0000313" key="3">
    <source>
        <dbReference type="Proteomes" id="UP001056535"/>
    </source>
</evidence>
<name>A0ABY4YH82_9MICO</name>
<proteinExistence type="predicted"/>
<gene>
    <name evidence="2" type="ORF">NF557_15790</name>
</gene>
<reference evidence="2" key="1">
    <citation type="submission" date="2022-06" db="EMBL/GenBank/DDBJ databases">
        <title>Ornithinimicrobium JY.X270.</title>
        <authorList>
            <person name="Huang Y."/>
        </authorList>
    </citation>
    <scope>NUCLEOTIDE SEQUENCE</scope>
    <source>
        <strain evidence="2">JY.X270</strain>
    </source>
</reference>
<dbReference type="EMBL" id="CP099490">
    <property type="protein sequence ID" value="USQ76034.1"/>
    <property type="molecule type" value="Genomic_DNA"/>
</dbReference>